<dbReference type="AlphaFoldDB" id="A0AAE0T2Q9"/>
<sequence length="188" mass="21637">MRFELFIVNRERYGEDRLFTTAMAINALISTWTVYNEKTKSLIWDDDTPAEVHTVIEKSANFLINNVLDSSLKPWNAFFSGSIKGPTTYGGYPVNRVEFFNGTVIPGDLHDVHYYPHATLGVEGIIPEELYQELFKEEWEGHMPIPVFHGFNSYPDYWPFWCSEAYTYVTSLLALAKFQNAGGKYDPQ</sequence>
<proteinExistence type="predicted"/>
<protein>
    <submittedName>
        <fullName evidence="1">Uncharacterized protein</fullName>
    </submittedName>
</protein>
<gene>
    <name evidence="1" type="ORF">CHS0354_017165</name>
</gene>
<reference evidence="1" key="2">
    <citation type="journal article" date="2021" name="Genome Biol. Evol.">
        <title>Developing a high-quality reference genome for a parasitic bivalve with doubly uniparental inheritance (Bivalvia: Unionida).</title>
        <authorList>
            <person name="Smith C.H."/>
        </authorList>
    </citation>
    <scope>NUCLEOTIDE SEQUENCE</scope>
    <source>
        <strain evidence="1">CHS0354</strain>
        <tissue evidence="1">Mantle</tissue>
    </source>
</reference>
<dbReference type="Proteomes" id="UP001195483">
    <property type="component" value="Unassembled WGS sequence"/>
</dbReference>
<name>A0AAE0T2Q9_9BIVA</name>
<organism evidence="1 2">
    <name type="scientific">Potamilus streckersoni</name>
    <dbReference type="NCBI Taxonomy" id="2493646"/>
    <lineage>
        <taxon>Eukaryota</taxon>
        <taxon>Metazoa</taxon>
        <taxon>Spiralia</taxon>
        <taxon>Lophotrochozoa</taxon>
        <taxon>Mollusca</taxon>
        <taxon>Bivalvia</taxon>
        <taxon>Autobranchia</taxon>
        <taxon>Heteroconchia</taxon>
        <taxon>Palaeoheterodonta</taxon>
        <taxon>Unionida</taxon>
        <taxon>Unionoidea</taxon>
        <taxon>Unionidae</taxon>
        <taxon>Ambleminae</taxon>
        <taxon>Lampsilini</taxon>
        <taxon>Potamilus</taxon>
    </lineage>
</organism>
<comment type="caution">
    <text evidence="1">The sequence shown here is derived from an EMBL/GenBank/DDBJ whole genome shotgun (WGS) entry which is preliminary data.</text>
</comment>
<reference evidence="1" key="1">
    <citation type="journal article" date="2021" name="Genome Biol. Evol.">
        <title>A High-Quality Reference Genome for a Parasitic Bivalve with Doubly Uniparental Inheritance (Bivalvia: Unionida).</title>
        <authorList>
            <person name="Smith C.H."/>
        </authorList>
    </citation>
    <scope>NUCLEOTIDE SEQUENCE</scope>
    <source>
        <strain evidence="1">CHS0354</strain>
    </source>
</reference>
<reference evidence="1" key="3">
    <citation type="submission" date="2023-05" db="EMBL/GenBank/DDBJ databases">
        <authorList>
            <person name="Smith C.H."/>
        </authorList>
    </citation>
    <scope>NUCLEOTIDE SEQUENCE</scope>
    <source>
        <strain evidence="1">CHS0354</strain>
        <tissue evidence="1">Mantle</tissue>
    </source>
</reference>
<dbReference type="EMBL" id="JAEAOA010001055">
    <property type="protein sequence ID" value="KAK3602722.1"/>
    <property type="molecule type" value="Genomic_DNA"/>
</dbReference>
<evidence type="ECO:0000313" key="2">
    <source>
        <dbReference type="Proteomes" id="UP001195483"/>
    </source>
</evidence>
<accession>A0AAE0T2Q9</accession>
<keyword evidence="2" id="KW-1185">Reference proteome</keyword>
<evidence type="ECO:0000313" key="1">
    <source>
        <dbReference type="EMBL" id="KAK3602722.1"/>
    </source>
</evidence>